<dbReference type="InterPro" id="IPR029063">
    <property type="entry name" value="SAM-dependent_MTases_sf"/>
</dbReference>
<proteinExistence type="inferred from homology"/>
<feature type="compositionally biased region" description="Acidic residues" evidence="9">
    <location>
        <begin position="315"/>
        <end position="333"/>
    </location>
</feature>
<evidence type="ECO:0000256" key="5">
    <source>
        <dbReference type="ARBA" id="ARBA00022691"/>
    </source>
</evidence>
<keyword evidence="6" id="KW-0680">Restriction system</keyword>
<keyword evidence="4" id="KW-0808">Transferase</keyword>
<protein>
    <recommendedName>
        <fullName evidence="2">site-specific DNA-methyltransferase (cytosine-N(4)-specific)</fullName>
        <ecNumber evidence="2">2.1.1.113</ecNumber>
    </recommendedName>
</protein>
<evidence type="ECO:0000313" key="11">
    <source>
        <dbReference type="EMBL" id="RGW71153.1"/>
    </source>
</evidence>
<evidence type="ECO:0000259" key="10">
    <source>
        <dbReference type="Pfam" id="PF01555"/>
    </source>
</evidence>
<keyword evidence="3" id="KW-0489">Methyltransferase</keyword>
<evidence type="ECO:0000256" key="8">
    <source>
        <dbReference type="ARBA" id="ARBA00049120"/>
    </source>
</evidence>
<dbReference type="Pfam" id="PF01555">
    <property type="entry name" value="N6_N4_Mtase"/>
    <property type="match status" value="1"/>
</dbReference>
<dbReference type="SUPFAM" id="SSF53335">
    <property type="entry name" value="S-adenosyl-L-methionine-dependent methyltransferases"/>
    <property type="match status" value="2"/>
</dbReference>
<reference evidence="11 12" key="1">
    <citation type="submission" date="2018-08" db="EMBL/GenBank/DDBJ databases">
        <title>A genome reference for cultivated species of the human gut microbiota.</title>
        <authorList>
            <person name="Zou Y."/>
            <person name="Xue W."/>
            <person name="Luo G."/>
        </authorList>
    </citation>
    <scope>NUCLEOTIDE SEQUENCE [LARGE SCALE GENOMIC DNA]</scope>
    <source>
        <strain evidence="11 12">AF11-14</strain>
    </source>
</reference>
<dbReference type="GO" id="GO:0003677">
    <property type="term" value="F:DNA binding"/>
    <property type="evidence" value="ECO:0007669"/>
    <property type="project" value="UniProtKB-KW"/>
</dbReference>
<evidence type="ECO:0000256" key="7">
    <source>
        <dbReference type="ARBA" id="ARBA00023125"/>
    </source>
</evidence>
<dbReference type="Proteomes" id="UP000286077">
    <property type="component" value="Unassembled WGS sequence"/>
</dbReference>
<organism evidence="11 12">
    <name type="scientific">Segatella copri</name>
    <dbReference type="NCBI Taxonomy" id="165179"/>
    <lineage>
        <taxon>Bacteria</taxon>
        <taxon>Pseudomonadati</taxon>
        <taxon>Bacteroidota</taxon>
        <taxon>Bacteroidia</taxon>
        <taxon>Bacteroidales</taxon>
        <taxon>Prevotellaceae</taxon>
        <taxon>Segatella</taxon>
    </lineage>
</organism>
<dbReference type="GO" id="GO:0009307">
    <property type="term" value="P:DNA restriction-modification system"/>
    <property type="evidence" value="ECO:0007669"/>
    <property type="project" value="UniProtKB-KW"/>
</dbReference>
<dbReference type="GO" id="GO:0008170">
    <property type="term" value="F:N-methyltransferase activity"/>
    <property type="evidence" value="ECO:0007669"/>
    <property type="project" value="InterPro"/>
</dbReference>
<evidence type="ECO:0000256" key="6">
    <source>
        <dbReference type="ARBA" id="ARBA00022747"/>
    </source>
</evidence>
<comment type="similarity">
    <text evidence="1">Belongs to the N(4)/N(6)-methyltransferase family. N(4) subfamily.</text>
</comment>
<comment type="catalytic activity">
    <reaction evidence="8">
        <text>a 2'-deoxycytidine in DNA + S-adenosyl-L-methionine = an N(4)-methyl-2'-deoxycytidine in DNA + S-adenosyl-L-homocysteine + H(+)</text>
        <dbReference type="Rhea" id="RHEA:16857"/>
        <dbReference type="Rhea" id="RHEA-COMP:11369"/>
        <dbReference type="Rhea" id="RHEA-COMP:13674"/>
        <dbReference type="ChEBI" id="CHEBI:15378"/>
        <dbReference type="ChEBI" id="CHEBI:57856"/>
        <dbReference type="ChEBI" id="CHEBI:59789"/>
        <dbReference type="ChEBI" id="CHEBI:85452"/>
        <dbReference type="ChEBI" id="CHEBI:137933"/>
        <dbReference type="EC" id="2.1.1.113"/>
    </reaction>
</comment>
<dbReference type="InterPro" id="IPR017985">
    <property type="entry name" value="MeTrfase_CN4_CS"/>
</dbReference>
<dbReference type="Gene3D" id="3.40.50.150">
    <property type="entry name" value="Vaccinia Virus protein VP39"/>
    <property type="match status" value="2"/>
</dbReference>
<dbReference type="InterPro" id="IPR002941">
    <property type="entry name" value="DNA_methylase_N4/N6"/>
</dbReference>
<evidence type="ECO:0000256" key="3">
    <source>
        <dbReference type="ARBA" id="ARBA00022603"/>
    </source>
</evidence>
<accession>A0AA92W8T5</accession>
<evidence type="ECO:0000256" key="4">
    <source>
        <dbReference type="ARBA" id="ARBA00022679"/>
    </source>
</evidence>
<dbReference type="GO" id="GO:0015667">
    <property type="term" value="F:site-specific DNA-methyltransferase (cytosine-N4-specific) activity"/>
    <property type="evidence" value="ECO:0007669"/>
    <property type="project" value="UniProtKB-EC"/>
</dbReference>
<dbReference type="PROSITE" id="PS00093">
    <property type="entry name" value="N4_MTASE"/>
    <property type="match status" value="1"/>
</dbReference>
<feature type="domain" description="DNA methylase N-4/N-6" evidence="10">
    <location>
        <begin position="132"/>
        <end position="299"/>
    </location>
</feature>
<gene>
    <name evidence="11" type="ORF">DWV60_00705</name>
</gene>
<keyword evidence="5" id="KW-0949">S-adenosyl-L-methionine</keyword>
<comment type="caution">
    <text evidence="11">The sequence shown here is derived from an EMBL/GenBank/DDBJ whole genome shotgun (WGS) entry which is preliminary data.</text>
</comment>
<evidence type="ECO:0000256" key="1">
    <source>
        <dbReference type="ARBA" id="ARBA00010203"/>
    </source>
</evidence>
<keyword evidence="7" id="KW-0238">DNA-binding</keyword>
<name>A0AA92W8T5_9BACT</name>
<dbReference type="GO" id="GO:0032259">
    <property type="term" value="P:methylation"/>
    <property type="evidence" value="ECO:0007669"/>
    <property type="project" value="UniProtKB-KW"/>
</dbReference>
<dbReference type="EC" id="2.1.1.113" evidence="2"/>
<dbReference type="EMBL" id="QSAQ01000001">
    <property type="protein sequence ID" value="RGW71153.1"/>
    <property type="molecule type" value="Genomic_DNA"/>
</dbReference>
<dbReference type="AlphaFoldDB" id="A0AA92W8T5"/>
<evidence type="ECO:0000313" key="12">
    <source>
        <dbReference type="Proteomes" id="UP000286077"/>
    </source>
</evidence>
<sequence length="333" mass="38365">MRYKELYYKSEKFRKEKGISFDEYLEYYVSPEEKAKADRSVLAQGTSLFDPVLAEIIMRWFCKPHGKIIDPFGGEQTKGVVAGTLGYDYQAVEIRKEQVDINTEATKDYGSVKYFCGDSNNIGQIITDSDFDLCFTSPPYYDLEVYSKEDMSALGTYEEFMSQYENIFRQCVDKMKDGSFLVVKIGEVRNKKNGEYRNFVGDNISTFLRLGLHYYNELILIEQVASRCLRADGGMKSRKTQKCHQNVLVFYKGEMDEIKKTFEDMRMPEKMHSNVLVFYKGDPKHVQDHFQPIEYNEEEAQQLADTFNSVAPPAGEEEQPAEEGGQSDEGTDD</sequence>
<evidence type="ECO:0000256" key="9">
    <source>
        <dbReference type="SAM" id="MobiDB-lite"/>
    </source>
</evidence>
<evidence type="ECO:0000256" key="2">
    <source>
        <dbReference type="ARBA" id="ARBA00012185"/>
    </source>
</evidence>
<feature type="region of interest" description="Disordered" evidence="9">
    <location>
        <begin position="294"/>
        <end position="333"/>
    </location>
</feature>